<gene>
    <name evidence="3" type="ORF">E3O42_09295</name>
</gene>
<accession>A0A4R8W3W5</accession>
<feature type="region of interest" description="Disordered" evidence="1">
    <location>
        <begin position="386"/>
        <end position="408"/>
    </location>
</feature>
<proteinExistence type="predicted"/>
<dbReference type="GO" id="GO:0004672">
    <property type="term" value="F:protein kinase activity"/>
    <property type="evidence" value="ECO:0007669"/>
    <property type="project" value="InterPro"/>
</dbReference>
<feature type="region of interest" description="Disordered" evidence="1">
    <location>
        <begin position="272"/>
        <end position="297"/>
    </location>
</feature>
<dbReference type="Gene3D" id="1.10.510.10">
    <property type="entry name" value="Transferase(Phosphotransferase) domain 1"/>
    <property type="match status" value="1"/>
</dbReference>
<dbReference type="AlphaFoldDB" id="A0A4R8W3W5"/>
<evidence type="ECO:0000259" key="2">
    <source>
        <dbReference type="PROSITE" id="PS50011"/>
    </source>
</evidence>
<dbReference type="InterPro" id="IPR011009">
    <property type="entry name" value="Kinase-like_dom_sf"/>
</dbReference>
<dbReference type="PROSITE" id="PS50011">
    <property type="entry name" value="PROTEIN_KINASE_DOM"/>
    <property type="match status" value="1"/>
</dbReference>
<feature type="compositionally biased region" description="Low complexity" evidence="1">
    <location>
        <begin position="386"/>
        <end position="404"/>
    </location>
</feature>
<protein>
    <recommendedName>
        <fullName evidence="2">Protein kinase domain-containing protein</fullName>
    </recommendedName>
</protein>
<dbReference type="EMBL" id="SOFL01000032">
    <property type="protein sequence ID" value="TFC01868.1"/>
    <property type="molecule type" value="Genomic_DNA"/>
</dbReference>
<comment type="caution">
    <text evidence="3">The sequence shown here is derived from an EMBL/GenBank/DDBJ whole genome shotgun (WGS) entry which is preliminary data.</text>
</comment>
<evidence type="ECO:0000313" key="3">
    <source>
        <dbReference type="EMBL" id="TFC01868.1"/>
    </source>
</evidence>
<name>A0A4R8W3W5_9MICO</name>
<reference evidence="3 4" key="1">
    <citation type="submission" date="2019-03" db="EMBL/GenBank/DDBJ databases">
        <title>Genomics of glacier-inhabiting Cryobacterium strains.</title>
        <authorList>
            <person name="Liu Q."/>
            <person name="Xin Y.-H."/>
        </authorList>
    </citation>
    <scope>NUCLEOTIDE SEQUENCE [LARGE SCALE GENOMIC DNA]</scope>
    <source>
        <strain evidence="3 4">RHLS22-1</strain>
    </source>
</reference>
<evidence type="ECO:0000256" key="1">
    <source>
        <dbReference type="SAM" id="MobiDB-lite"/>
    </source>
</evidence>
<organism evidence="3 4">
    <name type="scientific">Cryobacterium adonitolivorans</name>
    <dbReference type="NCBI Taxonomy" id="1259189"/>
    <lineage>
        <taxon>Bacteria</taxon>
        <taxon>Bacillati</taxon>
        <taxon>Actinomycetota</taxon>
        <taxon>Actinomycetes</taxon>
        <taxon>Micrococcales</taxon>
        <taxon>Microbacteriaceae</taxon>
        <taxon>Cryobacterium</taxon>
    </lineage>
</organism>
<dbReference type="Proteomes" id="UP000297907">
    <property type="component" value="Unassembled WGS sequence"/>
</dbReference>
<dbReference type="InterPro" id="IPR000719">
    <property type="entry name" value="Prot_kinase_dom"/>
</dbReference>
<evidence type="ECO:0000313" key="4">
    <source>
        <dbReference type="Proteomes" id="UP000297907"/>
    </source>
</evidence>
<feature type="domain" description="Protein kinase" evidence="2">
    <location>
        <begin position="16"/>
        <end position="308"/>
    </location>
</feature>
<dbReference type="RefSeq" id="WP_134453671.1">
    <property type="nucleotide sequence ID" value="NZ_SOFL01000032.1"/>
</dbReference>
<dbReference type="SMART" id="SM00220">
    <property type="entry name" value="S_TKc"/>
    <property type="match status" value="1"/>
</dbReference>
<dbReference type="GO" id="GO:0005524">
    <property type="term" value="F:ATP binding"/>
    <property type="evidence" value="ECO:0007669"/>
    <property type="project" value="InterPro"/>
</dbReference>
<dbReference type="OrthoDB" id="5125808at2"/>
<sequence length="536" mass="55510">MEHAHMTDLEGTLAGFRLVRRLGTGSRSIVYLGQAAGERGDARTAALKVFRLDADRPALDRQVRAMLTVPPAMLASLRDVATAPDGRLCLVLDRLTGSSLDRLLAERGALGAGEVVTIAATITTALQALHETGFSHSMIGPACVRFDGRGRPVLLGLGALEDLPPGGAGVARRRDDLVRLAGCVRAILDHLDPHVPEAATAQAVLAEFEATATARPVPTDLTGVESVLFAWAPATAVRGAAPGIPPADADGALKLQGPATPRIVLTRPARPTEVRGLPGTGHGRLRGAERRRPANRSGPVGRLVLRWRAGYRSRLQIVHDRSRATAKWRHALLMRALLVRDLLGRALPGRAVPRRAVRAGVVGVCLAVVLAAGGLAALSWADSPAAGPGTTTARPAAEPAAAQGDNGSAGAAGFAGTLEADDPAAATLALLQLREGCLAEASVLCLEGVDQAGSVAMAADSYQARQEAPSAGRLAAQGPLTVGKATVFTATVQERRGNAALIVLTPVAGGPARMQPASALVIKGEAGWRLRELFDY</sequence>
<keyword evidence="4" id="KW-1185">Reference proteome</keyword>
<dbReference type="SUPFAM" id="SSF56112">
    <property type="entry name" value="Protein kinase-like (PK-like)"/>
    <property type="match status" value="1"/>
</dbReference>